<sequence length="314" mass="35075">MIKVENLSKYYGEVKAVKSINFELNDGEVVGFLGANGAGKSTTLKVMTGYLTATSGNVYVNDLDIQKDALEIQKQIGYLPELNPLYGEMRVYDLLEFTAKIRNITGKTFKNALARVFEQCGLQGVIHRMVSECSKGYKQRIGLACAMIHDPKILILDEPVTGLDPNQIVEIRNLIKNLGTEKLVLMSSHILQEIQATVNRIIIIHKGEIVADGTNEELMSGFMGNTKLTLEIKNAQDESVKALTEKIPALSLIDSKTRNGNQLLYLEYPKDKDPREELFQYAIDSKWVVTEMSPHSIDLESIFRTLTMEDSANA</sequence>
<evidence type="ECO:0000256" key="2">
    <source>
        <dbReference type="ARBA" id="ARBA00022448"/>
    </source>
</evidence>
<protein>
    <recommendedName>
        <fullName evidence="5">ABC transporter domain-containing protein</fullName>
    </recommendedName>
</protein>
<dbReference type="CDD" id="cd03230">
    <property type="entry name" value="ABC_DR_subfamily_A"/>
    <property type="match status" value="1"/>
</dbReference>
<dbReference type="AlphaFoldDB" id="A0A382IJ16"/>
<dbReference type="InterPro" id="IPR003593">
    <property type="entry name" value="AAA+_ATPase"/>
</dbReference>
<evidence type="ECO:0000256" key="4">
    <source>
        <dbReference type="ARBA" id="ARBA00022840"/>
    </source>
</evidence>
<dbReference type="PROSITE" id="PS50893">
    <property type="entry name" value="ABC_TRANSPORTER_2"/>
    <property type="match status" value="1"/>
</dbReference>
<dbReference type="GO" id="GO:0005524">
    <property type="term" value="F:ATP binding"/>
    <property type="evidence" value="ECO:0007669"/>
    <property type="project" value="UniProtKB-KW"/>
</dbReference>
<dbReference type="SUPFAM" id="SSF52540">
    <property type="entry name" value="P-loop containing nucleoside triphosphate hydrolases"/>
    <property type="match status" value="1"/>
</dbReference>
<dbReference type="InterPro" id="IPR003439">
    <property type="entry name" value="ABC_transporter-like_ATP-bd"/>
</dbReference>
<evidence type="ECO:0000256" key="1">
    <source>
        <dbReference type="ARBA" id="ARBA00005417"/>
    </source>
</evidence>
<proteinExistence type="inferred from homology"/>
<dbReference type="Gene3D" id="3.40.50.300">
    <property type="entry name" value="P-loop containing nucleotide triphosphate hydrolases"/>
    <property type="match status" value="1"/>
</dbReference>
<evidence type="ECO:0000259" key="5">
    <source>
        <dbReference type="PROSITE" id="PS50893"/>
    </source>
</evidence>
<keyword evidence="4" id="KW-0067">ATP-binding</keyword>
<keyword evidence="3" id="KW-0547">Nucleotide-binding</keyword>
<organism evidence="6">
    <name type="scientific">marine metagenome</name>
    <dbReference type="NCBI Taxonomy" id="408172"/>
    <lineage>
        <taxon>unclassified sequences</taxon>
        <taxon>metagenomes</taxon>
        <taxon>ecological metagenomes</taxon>
    </lineage>
</organism>
<gene>
    <name evidence="6" type="ORF">METZ01_LOCUS252470</name>
</gene>
<feature type="domain" description="ABC transporter" evidence="5">
    <location>
        <begin position="2"/>
        <end position="231"/>
    </location>
</feature>
<dbReference type="SMART" id="SM00382">
    <property type="entry name" value="AAA"/>
    <property type="match status" value="1"/>
</dbReference>
<evidence type="ECO:0000313" key="6">
    <source>
        <dbReference type="EMBL" id="SVB99616.1"/>
    </source>
</evidence>
<dbReference type="Pfam" id="PF00005">
    <property type="entry name" value="ABC_tran"/>
    <property type="match status" value="1"/>
</dbReference>
<reference evidence="6" key="1">
    <citation type="submission" date="2018-05" db="EMBL/GenBank/DDBJ databases">
        <authorList>
            <person name="Lanie J.A."/>
            <person name="Ng W.-L."/>
            <person name="Kazmierczak K.M."/>
            <person name="Andrzejewski T.M."/>
            <person name="Davidsen T.M."/>
            <person name="Wayne K.J."/>
            <person name="Tettelin H."/>
            <person name="Glass J.I."/>
            <person name="Rusch D."/>
            <person name="Podicherti R."/>
            <person name="Tsui H.-C.T."/>
            <person name="Winkler M.E."/>
        </authorList>
    </citation>
    <scope>NUCLEOTIDE SEQUENCE</scope>
</reference>
<dbReference type="EMBL" id="UINC01067699">
    <property type="protein sequence ID" value="SVB99616.1"/>
    <property type="molecule type" value="Genomic_DNA"/>
</dbReference>
<dbReference type="GO" id="GO:0016887">
    <property type="term" value="F:ATP hydrolysis activity"/>
    <property type="evidence" value="ECO:0007669"/>
    <property type="project" value="InterPro"/>
</dbReference>
<name>A0A382IJ16_9ZZZZ</name>
<keyword evidence="2" id="KW-0813">Transport</keyword>
<comment type="similarity">
    <text evidence="1">Belongs to the ABC transporter superfamily.</text>
</comment>
<accession>A0A382IJ16</accession>
<evidence type="ECO:0000256" key="3">
    <source>
        <dbReference type="ARBA" id="ARBA00022741"/>
    </source>
</evidence>
<dbReference type="PANTHER" id="PTHR43335">
    <property type="entry name" value="ABC TRANSPORTER, ATP-BINDING PROTEIN"/>
    <property type="match status" value="1"/>
</dbReference>
<dbReference type="InterPro" id="IPR027417">
    <property type="entry name" value="P-loop_NTPase"/>
</dbReference>
<dbReference type="PANTHER" id="PTHR43335:SF4">
    <property type="entry name" value="ABC TRANSPORTER, ATP-BINDING PROTEIN"/>
    <property type="match status" value="1"/>
</dbReference>